<proteinExistence type="predicted"/>
<keyword evidence="3" id="KW-1185">Reference proteome</keyword>
<feature type="compositionally biased region" description="Basic and acidic residues" evidence="1">
    <location>
        <begin position="228"/>
        <end position="239"/>
    </location>
</feature>
<evidence type="ECO:0000313" key="3">
    <source>
        <dbReference type="Proteomes" id="UP000265515"/>
    </source>
</evidence>
<reference evidence="2 3" key="1">
    <citation type="journal article" date="2018" name="Cell">
        <title>The Chara Genome: Secondary Complexity and Implications for Plant Terrestrialization.</title>
        <authorList>
            <person name="Nishiyama T."/>
            <person name="Sakayama H."/>
            <person name="Vries J.D."/>
            <person name="Buschmann H."/>
            <person name="Saint-Marcoux D."/>
            <person name="Ullrich K.K."/>
            <person name="Haas F.B."/>
            <person name="Vanderstraeten L."/>
            <person name="Becker D."/>
            <person name="Lang D."/>
            <person name="Vosolsobe S."/>
            <person name="Rombauts S."/>
            <person name="Wilhelmsson P.K.I."/>
            <person name="Janitza P."/>
            <person name="Kern R."/>
            <person name="Heyl A."/>
            <person name="Rumpler F."/>
            <person name="Villalobos L.I.A.C."/>
            <person name="Clay J.M."/>
            <person name="Skokan R."/>
            <person name="Toyoda A."/>
            <person name="Suzuki Y."/>
            <person name="Kagoshima H."/>
            <person name="Schijlen E."/>
            <person name="Tajeshwar N."/>
            <person name="Catarino B."/>
            <person name="Hetherington A.J."/>
            <person name="Saltykova A."/>
            <person name="Bonnot C."/>
            <person name="Breuninger H."/>
            <person name="Symeonidi A."/>
            <person name="Radhakrishnan G.V."/>
            <person name="Van Nieuwerburgh F."/>
            <person name="Deforce D."/>
            <person name="Chang C."/>
            <person name="Karol K.G."/>
            <person name="Hedrich R."/>
            <person name="Ulvskov P."/>
            <person name="Glockner G."/>
            <person name="Delwiche C.F."/>
            <person name="Petrasek J."/>
            <person name="Van de Peer Y."/>
            <person name="Friml J."/>
            <person name="Beilby M."/>
            <person name="Dolan L."/>
            <person name="Kohara Y."/>
            <person name="Sugano S."/>
            <person name="Fujiyama A."/>
            <person name="Delaux P.-M."/>
            <person name="Quint M."/>
            <person name="TheiBen G."/>
            <person name="Hagemann M."/>
            <person name="Harholt J."/>
            <person name="Dunand C."/>
            <person name="Zachgo S."/>
            <person name="Langdale J."/>
            <person name="Maumus F."/>
            <person name="Straeten D.V.D."/>
            <person name="Gould S.B."/>
            <person name="Rensing S.A."/>
        </authorList>
    </citation>
    <scope>NUCLEOTIDE SEQUENCE [LARGE SCALE GENOMIC DNA]</scope>
    <source>
        <strain evidence="2 3">S276</strain>
    </source>
</reference>
<dbReference type="Gramene" id="GBG79468">
    <property type="protein sequence ID" value="GBG79468"/>
    <property type="gene ID" value="CBR_g29614"/>
</dbReference>
<dbReference type="EMBL" id="BFEA01000320">
    <property type="protein sequence ID" value="GBG79468.1"/>
    <property type="molecule type" value="Genomic_DNA"/>
</dbReference>
<feature type="region of interest" description="Disordered" evidence="1">
    <location>
        <begin position="211"/>
        <end position="255"/>
    </location>
</feature>
<gene>
    <name evidence="2" type="ORF">CBR_g29614</name>
</gene>
<accession>A0A388LAY3</accession>
<feature type="compositionally biased region" description="Acidic residues" evidence="1">
    <location>
        <begin position="211"/>
        <end position="221"/>
    </location>
</feature>
<dbReference type="Proteomes" id="UP000265515">
    <property type="component" value="Unassembled WGS sequence"/>
</dbReference>
<comment type="caution">
    <text evidence="2">The sequence shown here is derived from an EMBL/GenBank/DDBJ whole genome shotgun (WGS) entry which is preliminary data.</text>
</comment>
<evidence type="ECO:0000313" key="2">
    <source>
        <dbReference type="EMBL" id="GBG79468.1"/>
    </source>
</evidence>
<protein>
    <submittedName>
        <fullName evidence="2">Uncharacterized protein</fullName>
    </submittedName>
</protein>
<name>A0A388LAY3_CHABU</name>
<organism evidence="2 3">
    <name type="scientific">Chara braunii</name>
    <name type="common">Braun's stonewort</name>
    <dbReference type="NCBI Taxonomy" id="69332"/>
    <lineage>
        <taxon>Eukaryota</taxon>
        <taxon>Viridiplantae</taxon>
        <taxon>Streptophyta</taxon>
        <taxon>Charophyceae</taxon>
        <taxon>Charales</taxon>
        <taxon>Characeae</taxon>
        <taxon>Chara</taxon>
    </lineage>
</organism>
<sequence>MASRGGHGEEEVDVAEEDDENSEDDDEEEQRWGRRRDGRRERGRAGGGRVGGGGDMNGEEREDMRKRVVGTNSLRGSIVIGGIRVGSSQGTVGKDLRRVLSGGQEDPPHRHGPSKDMATGTEKGVPITETICVVDHMEEEMSSDDRKGTNAQTGGQASFAQPSGDGYHGPMAKNKTASSANPVKVREIFRTFRQITLATEINDFLDYGEDTEQDAASETSDEGVVALIKEKTRGTEKQKVGRSKGQGDQGTPAWVKLGSDYEMETILQMTSGNRPESNGQAKQVNRVVQHLSRHYIKPS</sequence>
<evidence type="ECO:0000256" key="1">
    <source>
        <dbReference type="SAM" id="MobiDB-lite"/>
    </source>
</evidence>
<feature type="compositionally biased region" description="Acidic residues" evidence="1">
    <location>
        <begin position="10"/>
        <end position="29"/>
    </location>
</feature>
<dbReference type="AlphaFoldDB" id="A0A388LAY3"/>
<feature type="region of interest" description="Disordered" evidence="1">
    <location>
        <begin position="138"/>
        <end position="181"/>
    </location>
</feature>
<dbReference type="OrthoDB" id="4369127at2759"/>
<feature type="compositionally biased region" description="Gly residues" evidence="1">
    <location>
        <begin position="45"/>
        <end position="56"/>
    </location>
</feature>
<feature type="region of interest" description="Disordered" evidence="1">
    <location>
        <begin position="1"/>
        <end position="69"/>
    </location>
</feature>
<feature type="region of interest" description="Disordered" evidence="1">
    <location>
        <begin position="99"/>
        <end position="126"/>
    </location>
</feature>
<feature type="compositionally biased region" description="Polar residues" evidence="1">
    <location>
        <begin position="149"/>
        <end position="161"/>
    </location>
</feature>